<dbReference type="GO" id="GO:0006260">
    <property type="term" value="P:DNA replication"/>
    <property type="evidence" value="ECO:0007669"/>
    <property type="project" value="InterPro"/>
</dbReference>
<dbReference type="PROSITE" id="PS51199">
    <property type="entry name" value="SF4_HELICASE"/>
    <property type="match status" value="1"/>
</dbReference>
<protein>
    <recommendedName>
        <fullName evidence="1">SF4 helicase domain-containing protein</fullName>
    </recommendedName>
</protein>
<dbReference type="InterPro" id="IPR027032">
    <property type="entry name" value="Twinkle-like"/>
</dbReference>
<dbReference type="GO" id="GO:0003697">
    <property type="term" value="F:single-stranded DNA binding"/>
    <property type="evidence" value="ECO:0007669"/>
    <property type="project" value="InterPro"/>
</dbReference>
<evidence type="ECO:0000313" key="3">
    <source>
        <dbReference type="Proteomes" id="UP000283523"/>
    </source>
</evidence>
<evidence type="ECO:0000259" key="1">
    <source>
        <dbReference type="PROSITE" id="PS51199"/>
    </source>
</evidence>
<feature type="domain" description="SF4 helicase" evidence="1">
    <location>
        <begin position="322"/>
        <end position="587"/>
    </location>
</feature>
<comment type="caution">
    <text evidence="2">The sequence shown here is derived from an EMBL/GenBank/DDBJ whole genome shotgun (WGS) entry which is preliminary data.</text>
</comment>
<proteinExistence type="predicted"/>
<dbReference type="AlphaFoldDB" id="A0A418M3I3"/>
<dbReference type="RefSeq" id="WP_119669553.1">
    <property type="nucleotide sequence ID" value="NZ_QXED01000006.1"/>
</dbReference>
<reference evidence="2 3" key="1">
    <citation type="submission" date="2018-08" db="EMBL/GenBank/DDBJ databases">
        <title>Fibrisoma montanum sp. nov., isolated from Danxia mountain soil.</title>
        <authorList>
            <person name="Huang Y."/>
        </authorList>
    </citation>
    <scope>NUCLEOTIDE SEQUENCE [LARGE SCALE GENOMIC DNA]</scope>
    <source>
        <strain evidence="2 3">HYT19</strain>
    </source>
</reference>
<dbReference type="Pfam" id="PF03796">
    <property type="entry name" value="DnaB_C"/>
    <property type="match status" value="1"/>
</dbReference>
<dbReference type="Proteomes" id="UP000283523">
    <property type="component" value="Unassembled WGS sequence"/>
</dbReference>
<name>A0A418M3I3_9BACT</name>
<dbReference type="OrthoDB" id="1038270at2"/>
<evidence type="ECO:0000313" key="2">
    <source>
        <dbReference type="EMBL" id="RIV20386.1"/>
    </source>
</evidence>
<dbReference type="PANTHER" id="PTHR12873">
    <property type="entry name" value="T7-LIKE MITOCHONDRIAL DNA HELICASE"/>
    <property type="match status" value="1"/>
</dbReference>
<accession>A0A418M3I3</accession>
<dbReference type="Gene3D" id="3.40.50.300">
    <property type="entry name" value="P-loop containing nucleotide triphosphate hydrolases"/>
    <property type="match status" value="1"/>
</dbReference>
<dbReference type="InterPro" id="IPR007694">
    <property type="entry name" value="DNA_helicase_DnaB-like_C"/>
</dbReference>
<dbReference type="InterPro" id="IPR014907">
    <property type="entry name" value="BT4734-like_N"/>
</dbReference>
<organism evidence="2 3">
    <name type="scientific">Fibrisoma montanum</name>
    <dbReference type="NCBI Taxonomy" id="2305895"/>
    <lineage>
        <taxon>Bacteria</taxon>
        <taxon>Pseudomonadati</taxon>
        <taxon>Bacteroidota</taxon>
        <taxon>Cytophagia</taxon>
        <taxon>Cytophagales</taxon>
        <taxon>Spirosomataceae</taxon>
        <taxon>Fibrisoma</taxon>
    </lineage>
</organism>
<dbReference type="PANTHER" id="PTHR12873:SF6">
    <property type="entry name" value="TOPRIM DOMAIN-CONTAINING PROTEIN"/>
    <property type="match status" value="1"/>
</dbReference>
<dbReference type="GO" id="GO:0043139">
    <property type="term" value="F:5'-3' DNA helicase activity"/>
    <property type="evidence" value="ECO:0007669"/>
    <property type="project" value="InterPro"/>
</dbReference>
<dbReference type="SUPFAM" id="SSF52540">
    <property type="entry name" value="P-loop containing nucleoside triphosphate hydrolases"/>
    <property type="match status" value="1"/>
</dbReference>
<gene>
    <name evidence="2" type="ORF">DYU11_20255</name>
</gene>
<keyword evidence="3" id="KW-1185">Reference proteome</keyword>
<dbReference type="EMBL" id="QXED01000006">
    <property type="protein sequence ID" value="RIV20386.1"/>
    <property type="molecule type" value="Genomic_DNA"/>
</dbReference>
<sequence length="611" mass="69419">MEPNLNPSHKWPTGVTYFTHLKAADNPEYIFLQTAIDRIRDGASRDLVEKLRYYRAEGNHTEADVIKRQLPCICFSGRFSKRANEAIIQHSGYVCLDFDKLPDPQGAKRYLATLPFVYAAWISPSGTGVKALVRIPKNATAHRGHFTALQEELGEVGMELDKSGKDVARICFESYDPDIFINEEAEVYERYSAPDDTPPQQKPPVATDFGLLNKCVNMIRRAKDGEKHNILLKAATLAGGYIAAGKVSESDAIKVLEDEIRDKPGVHDVLQAQRTISDGIRYGKEKPIYEQTAEEQPAPKTETTHGIKFLSSVWDTMQYQFKNGKARGETTHLEPLDNHFTWKKGDFTLITGRPNSGKSEFILQLMLYKSVLSGWKWAVFSPESYPAEEFYDTLIHALVGKSCDKSYANVMKPNQYAQAANFIANHFYYIYPEERQTIEEVESNFEYCLRELGVNGVLIDPFNQLSREFKDRDDQYLEEFLTSRKRFALLHNIPYIMVIHPKAMKKNKDGEYDPVDFYDLSGGAMWANKTDNLITVHRPYQSTEPANTTVEIHVKKIKKQRLVGIPGTITLSFKREHNRYYFLTMGMDMSPLGAINSDADGIVDGPLKMTV</sequence>
<dbReference type="Pfam" id="PF08800">
    <property type="entry name" value="BT4734-like_N"/>
    <property type="match status" value="1"/>
</dbReference>
<dbReference type="InterPro" id="IPR027417">
    <property type="entry name" value="P-loop_NTPase"/>
</dbReference>
<dbReference type="GO" id="GO:0005524">
    <property type="term" value="F:ATP binding"/>
    <property type="evidence" value="ECO:0007669"/>
    <property type="project" value="InterPro"/>
</dbReference>